<dbReference type="GO" id="GO:0015808">
    <property type="term" value="P:L-alanine transport"/>
    <property type="evidence" value="ECO:0007669"/>
    <property type="project" value="TreeGrafter"/>
</dbReference>
<dbReference type="InterPro" id="IPR027417">
    <property type="entry name" value="P-loop_NTPase"/>
</dbReference>
<evidence type="ECO:0000256" key="2">
    <source>
        <dbReference type="ARBA" id="ARBA00022741"/>
    </source>
</evidence>
<evidence type="ECO:0000256" key="1">
    <source>
        <dbReference type="ARBA" id="ARBA00022448"/>
    </source>
</evidence>
<comment type="function">
    <text evidence="4">Involved in beta-(1--&gt;2)glucan export. Transmembrane domains (TMD) form a pore in the inner membrane and the ATP-binding domain (NBD) is responsible for energy generation.</text>
</comment>
<name>A0A125Q6Y2_9BRAD</name>
<keyword evidence="1" id="KW-0813">Transport</keyword>
<organism evidence="6 7">
    <name type="scientific">Bradyrhizobium macuxiense</name>
    <dbReference type="NCBI Taxonomy" id="1755647"/>
    <lineage>
        <taxon>Bacteria</taxon>
        <taxon>Pseudomonadati</taxon>
        <taxon>Pseudomonadota</taxon>
        <taxon>Alphaproteobacteria</taxon>
        <taxon>Hyphomicrobiales</taxon>
        <taxon>Nitrobacteraceae</taxon>
        <taxon>Bradyrhizobium</taxon>
    </lineage>
</organism>
<dbReference type="RefSeq" id="WP_066512725.1">
    <property type="nucleotide sequence ID" value="NZ_LNCU01000102.1"/>
</dbReference>
<dbReference type="OrthoDB" id="9806149at2"/>
<dbReference type="PANTHER" id="PTHR45772:SF7">
    <property type="entry name" value="AMINO ACID ABC TRANSPORTER ATP-BINDING PROTEIN"/>
    <property type="match status" value="1"/>
</dbReference>
<evidence type="ECO:0000256" key="4">
    <source>
        <dbReference type="ARBA" id="ARBA00024722"/>
    </source>
</evidence>
<dbReference type="CDD" id="cd03219">
    <property type="entry name" value="ABC_Mj1267_LivG_branched"/>
    <property type="match status" value="1"/>
</dbReference>
<dbReference type="PANTHER" id="PTHR45772">
    <property type="entry name" value="CONSERVED COMPONENT OF ABC TRANSPORTER FOR NATURAL AMINO ACIDS-RELATED"/>
    <property type="match status" value="1"/>
</dbReference>
<accession>A0A125Q6Y2</accession>
<dbReference type="GO" id="GO:0042941">
    <property type="term" value="P:D-alanine transmembrane transport"/>
    <property type="evidence" value="ECO:0007669"/>
    <property type="project" value="TreeGrafter"/>
</dbReference>
<dbReference type="SMART" id="SM00382">
    <property type="entry name" value="AAA"/>
    <property type="match status" value="1"/>
</dbReference>
<dbReference type="Proteomes" id="UP000057737">
    <property type="component" value="Unassembled WGS sequence"/>
</dbReference>
<reference evidence="6 7" key="1">
    <citation type="submission" date="2015-11" db="EMBL/GenBank/DDBJ databases">
        <title>Draft Genome Sequence of the Strain BR 10303 (Bradyrhizobium sp.) isolated from nodules of Centrolobium paraense.</title>
        <authorList>
            <person name="Zelli J.E."/>
            <person name="Simoes-Araujo J.L."/>
            <person name="Barauna A.C."/>
            <person name="Silva K."/>
        </authorList>
    </citation>
    <scope>NUCLEOTIDE SEQUENCE [LARGE SCALE GENOMIC DNA]</scope>
    <source>
        <strain evidence="6 7">BR 10303</strain>
    </source>
</reference>
<dbReference type="GO" id="GO:1903805">
    <property type="term" value="P:L-valine import across plasma membrane"/>
    <property type="evidence" value="ECO:0007669"/>
    <property type="project" value="TreeGrafter"/>
</dbReference>
<comment type="caution">
    <text evidence="6">The sequence shown here is derived from an EMBL/GenBank/DDBJ whole genome shotgun (WGS) entry which is preliminary data.</text>
</comment>
<dbReference type="GO" id="GO:0005304">
    <property type="term" value="F:L-valine transmembrane transporter activity"/>
    <property type="evidence" value="ECO:0007669"/>
    <property type="project" value="TreeGrafter"/>
</dbReference>
<keyword evidence="2" id="KW-0547">Nucleotide-binding</keyword>
<keyword evidence="3 6" id="KW-0067">ATP-binding</keyword>
<evidence type="ECO:0000256" key="3">
    <source>
        <dbReference type="ARBA" id="ARBA00022840"/>
    </source>
</evidence>
<dbReference type="GO" id="GO:1903806">
    <property type="term" value="P:L-isoleucine import across plasma membrane"/>
    <property type="evidence" value="ECO:0007669"/>
    <property type="project" value="TreeGrafter"/>
</dbReference>
<dbReference type="EMBL" id="LNCU01000102">
    <property type="protein sequence ID" value="KWV49325.1"/>
    <property type="molecule type" value="Genomic_DNA"/>
</dbReference>
<dbReference type="GO" id="GO:0015192">
    <property type="term" value="F:L-phenylalanine transmembrane transporter activity"/>
    <property type="evidence" value="ECO:0007669"/>
    <property type="project" value="TreeGrafter"/>
</dbReference>
<dbReference type="GO" id="GO:0015188">
    <property type="term" value="F:L-isoleucine transmembrane transporter activity"/>
    <property type="evidence" value="ECO:0007669"/>
    <property type="project" value="TreeGrafter"/>
</dbReference>
<evidence type="ECO:0000259" key="5">
    <source>
        <dbReference type="PROSITE" id="PS50893"/>
    </source>
</evidence>
<dbReference type="GO" id="GO:0005524">
    <property type="term" value="F:ATP binding"/>
    <property type="evidence" value="ECO:0007669"/>
    <property type="project" value="UniProtKB-KW"/>
</dbReference>
<feature type="domain" description="ABC transporter" evidence="5">
    <location>
        <begin position="5"/>
        <end position="247"/>
    </location>
</feature>
<dbReference type="PROSITE" id="PS50893">
    <property type="entry name" value="ABC_TRANSPORTER_2"/>
    <property type="match status" value="1"/>
</dbReference>
<dbReference type="GO" id="GO:0005886">
    <property type="term" value="C:plasma membrane"/>
    <property type="evidence" value="ECO:0007669"/>
    <property type="project" value="TreeGrafter"/>
</dbReference>
<proteinExistence type="predicted"/>
<dbReference type="InterPro" id="IPR051120">
    <property type="entry name" value="ABC_AA/LPS_Transport"/>
</dbReference>
<dbReference type="InterPro" id="IPR003439">
    <property type="entry name" value="ABC_transporter-like_ATP-bd"/>
</dbReference>
<dbReference type="SUPFAM" id="SSF52540">
    <property type="entry name" value="P-loop containing nucleoside triphosphate hydrolases"/>
    <property type="match status" value="1"/>
</dbReference>
<gene>
    <name evidence="6" type="ORF">AS156_16460</name>
</gene>
<dbReference type="Gene3D" id="3.40.50.300">
    <property type="entry name" value="P-loop containing nucleotide triphosphate hydrolases"/>
    <property type="match status" value="1"/>
</dbReference>
<evidence type="ECO:0000313" key="7">
    <source>
        <dbReference type="Proteomes" id="UP000057737"/>
    </source>
</evidence>
<dbReference type="GO" id="GO:0016887">
    <property type="term" value="F:ATP hydrolysis activity"/>
    <property type="evidence" value="ECO:0007669"/>
    <property type="project" value="InterPro"/>
</dbReference>
<sequence length="255" mass="26865">MSAVLQLDDVAIRFGGVQAVGGVSCAVEAGDFVGLIGPNGAGKTTLIRIIAGLLRPDRGKVILGGIDVTGDPTSARVRCGLALTHQIVRPFREMTVLDNVVLAAGIGYTSEPLRALLHVSRRRESERAAAILASVGLAGTERKLAGALPLGQLKRLELARALAVSPKVVLLDEPLAGLNHTEASKQVETISEVHQRGITVVLVEHNLEEVMRICRRLIVLNNGIVIGDGEPREVMADPVVHDAYVGGGMVTHAEA</sequence>
<protein>
    <submittedName>
        <fullName evidence="6">ABC transporter ATP-binding protein</fullName>
    </submittedName>
</protein>
<keyword evidence="7" id="KW-1185">Reference proteome</keyword>
<dbReference type="Pfam" id="PF00005">
    <property type="entry name" value="ABC_tran"/>
    <property type="match status" value="1"/>
</dbReference>
<dbReference type="InterPro" id="IPR003593">
    <property type="entry name" value="AAA+_ATPase"/>
</dbReference>
<evidence type="ECO:0000313" key="6">
    <source>
        <dbReference type="EMBL" id="KWV49325.1"/>
    </source>
</evidence>
<dbReference type="AlphaFoldDB" id="A0A125Q6Y2"/>